<feature type="transmembrane region" description="Helical" evidence="8">
    <location>
        <begin position="29"/>
        <end position="48"/>
    </location>
</feature>
<dbReference type="FunFam" id="3.30.70.270:FF:000001">
    <property type="entry name" value="Diguanylate cyclase domain protein"/>
    <property type="match status" value="1"/>
</dbReference>
<evidence type="ECO:0000256" key="3">
    <source>
        <dbReference type="ARBA" id="ARBA00022475"/>
    </source>
</evidence>
<feature type="domain" description="GGDEF" evidence="11">
    <location>
        <begin position="484"/>
        <end position="620"/>
    </location>
</feature>
<dbReference type="GO" id="GO:1902201">
    <property type="term" value="P:negative regulation of bacterial-type flagellum-dependent cell motility"/>
    <property type="evidence" value="ECO:0007669"/>
    <property type="project" value="TreeGrafter"/>
</dbReference>
<evidence type="ECO:0000256" key="1">
    <source>
        <dbReference type="ARBA" id="ARBA00004651"/>
    </source>
</evidence>
<dbReference type="InterPro" id="IPR001610">
    <property type="entry name" value="PAC"/>
</dbReference>
<dbReference type="PROSITE" id="PS50113">
    <property type="entry name" value="PAC"/>
    <property type="match status" value="1"/>
</dbReference>
<feature type="transmembrane region" description="Helical" evidence="8">
    <location>
        <begin position="54"/>
        <end position="71"/>
    </location>
</feature>
<dbReference type="RefSeq" id="WP_083640236.1">
    <property type="nucleotide sequence ID" value="NZ_FSRU01000001.1"/>
</dbReference>
<accession>A0A1N6GM46</accession>
<evidence type="ECO:0000256" key="4">
    <source>
        <dbReference type="ARBA" id="ARBA00022692"/>
    </source>
</evidence>
<feature type="transmembrane region" description="Helical" evidence="8">
    <location>
        <begin position="169"/>
        <end position="193"/>
    </location>
</feature>
<dbReference type="InterPro" id="IPR013656">
    <property type="entry name" value="PAS_4"/>
</dbReference>
<dbReference type="InterPro" id="IPR000700">
    <property type="entry name" value="PAS-assoc_C"/>
</dbReference>
<dbReference type="PROSITE" id="PS50112">
    <property type="entry name" value="PAS"/>
    <property type="match status" value="1"/>
</dbReference>
<keyword evidence="3" id="KW-1003">Cell membrane</keyword>
<dbReference type="InterPro" id="IPR035965">
    <property type="entry name" value="PAS-like_dom_sf"/>
</dbReference>
<dbReference type="InterPro" id="IPR000160">
    <property type="entry name" value="GGDEF_dom"/>
</dbReference>
<feature type="transmembrane region" description="Helical" evidence="8">
    <location>
        <begin position="229"/>
        <end position="262"/>
    </location>
</feature>
<evidence type="ECO:0000259" key="9">
    <source>
        <dbReference type="PROSITE" id="PS50112"/>
    </source>
</evidence>
<dbReference type="SUPFAM" id="SSF55073">
    <property type="entry name" value="Nucleotide cyclase"/>
    <property type="match status" value="1"/>
</dbReference>
<comment type="catalytic activity">
    <reaction evidence="7">
        <text>2 GTP = 3',3'-c-di-GMP + 2 diphosphate</text>
        <dbReference type="Rhea" id="RHEA:24898"/>
        <dbReference type="ChEBI" id="CHEBI:33019"/>
        <dbReference type="ChEBI" id="CHEBI:37565"/>
        <dbReference type="ChEBI" id="CHEBI:58805"/>
        <dbReference type="EC" id="2.7.7.65"/>
    </reaction>
</comment>
<dbReference type="NCBIfam" id="TIGR00229">
    <property type="entry name" value="sensory_box"/>
    <property type="match status" value="1"/>
</dbReference>
<comment type="subcellular location">
    <subcellularLocation>
        <location evidence="1">Cell membrane</location>
        <topology evidence="1">Multi-pass membrane protein</topology>
    </subcellularLocation>
</comment>
<feature type="transmembrane region" description="Helical" evidence="8">
    <location>
        <begin position="134"/>
        <end position="157"/>
    </location>
</feature>
<dbReference type="Pfam" id="PF05231">
    <property type="entry name" value="MASE1"/>
    <property type="match status" value="1"/>
</dbReference>
<evidence type="ECO:0000256" key="5">
    <source>
        <dbReference type="ARBA" id="ARBA00022989"/>
    </source>
</evidence>
<protein>
    <recommendedName>
        <fullName evidence="2">diguanylate cyclase</fullName>
        <ecNumber evidence="2">2.7.7.65</ecNumber>
    </recommendedName>
</protein>
<dbReference type="SUPFAM" id="SSF55785">
    <property type="entry name" value="PYP-like sensor domain (PAS domain)"/>
    <property type="match status" value="1"/>
</dbReference>
<reference evidence="12 13" key="1">
    <citation type="submission" date="2016-11" db="EMBL/GenBank/DDBJ databases">
        <authorList>
            <person name="Jaros S."/>
            <person name="Januszkiewicz K."/>
            <person name="Wedrychowicz H."/>
        </authorList>
    </citation>
    <scope>NUCLEOTIDE SEQUENCE [LARGE SCALE GENOMIC DNA]</scope>
    <source>
        <strain evidence="12 13">GAS95</strain>
    </source>
</reference>
<evidence type="ECO:0000256" key="8">
    <source>
        <dbReference type="SAM" id="Phobius"/>
    </source>
</evidence>
<evidence type="ECO:0000256" key="6">
    <source>
        <dbReference type="ARBA" id="ARBA00023136"/>
    </source>
</evidence>
<dbReference type="PROSITE" id="PS50887">
    <property type="entry name" value="GGDEF"/>
    <property type="match status" value="1"/>
</dbReference>
<dbReference type="Proteomes" id="UP000185151">
    <property type="component" value="Unassembled WGS sequence"/>
</dbReference>
<gene>
    <name evidence="12" type="ORF">SAMN05444165_0849</name>
</gene>
<feature type="domain" description="PAS" evidence="9">
    <location>
        <begin position="317"/>
        <end position="387"/>
    </location>
</feature>
<dbReference type="GO" id="GO:0005886">
    <property type="term" value="C:plasma membrane"/>
    <property type="evidence" value="ECO:0007669"/>
    <property type="project" value="UniProtKB-SubCell"/>
</dbReference>
<dbReference type="InterPro" id="IPR000014">
    <property type="entry name" value="PAS"/>
</dbReference>
<dbReference type="InterPro" id="IPR043128">
    <property type="entry name" value="Rev_trsase/Diguanyl_cyclase"/>
</dbReference>
<dbReference type="PANTHER" id="PTHR45138:SF9">
    <property type="entry name" value="DIGUANYLATE CYCLASE DGCM-RELATED"/>
    <property type="match status" value="1"/>
</dbReference>
<keyword evidence="4 8" id="KW-0812">Transmembrane</keyword>
<name>A0A1N6GM46_9BURK</name>
<dbReference type="GO" id="GO:0043709">
    <property type="term" value="P:cell adhesion involved in single-species biofilm formation"/>
    <property type="evidence" value="ECO:0007669"/>
    <property type="project" value="TreeGrafter"/>
</dbReference>
<evidence type="ECO:0000256" key="2">
    <source>
        <dbReference type="ARBA" id="ARBA00012528"/>
    </source>
</evidence>
<dbReference type="OrthoDB" id="9813903at2"/>
<organism evidence="12 13">
    <name type="scientific">Paraburkholderia phenazinium</name>
    <dbReference type="NCBI Taxonomy" id="60549"/>
    <lineage>
        <taxon>Bacteria</taxon>
        <taxon>Pseudomonadati</taxon>
        <taxon>Pseudomonadota</taxon>
        <taxon>Betaproteobacteria</taxon>
        <taxon>Burkholderiales</taxon>
        <taxon>Burkholderiaceae</taxon>
        <taxon>Paraburkholderia</taxon>
    </lineage>
</organism>
<dbReference type="SMART" id="SM00267">
    <property type="entry name" value="GGDEF"/>
    <property type="match status" value="1"/>
</dbReference>
<dbReference type="Gene3D" id="3.30.450.20">
    <property type="entry name" value="PAS domain"/>
    <property type="match status" value="1"/>
</dbReference>
<dbReference type="SMART" id="SM00091">
    <property type="entry name" value="PAS"/>
    <property type="match status" value="1"/>
</dbReference>
<feature type="transmembrane region" description="Helical" evidence="8">
    <location>
        <begin position="205"/>
        <end position="223"/>
    </location>
</feature>
<dbReference type="EC" id="2.7.7.65" evidence="2"/>
<dbReference type="AlphaFoldDB" id="A0A1N6GM46"/>
<evidence type="ECO:0000259" key="11">
    <source>
        <dbReference type="PROSITE" id="PS50887"/>
    </source>
</evidence>
<dbReference type="InterPro" id="IPR029787">
    <property type="entry name" value="Nucleotide_cyclase"/>
</dbReference>
<evidence type="ECO:0000313" key="13">
    <source>
        <dbReference type="Proteomes" id="UP000185151"/>
    </source>
</evidence>
<dbReference type="Pfam" id="PF08448">
    <property type="entry name" value="PAS_4"/>
    <property type="match status" value="1"/>
</dbReference>
<proteinExistence type="predicted"/>
<dbReference type="Gene3D" id="3.30.70.270">
    <property type="match status" value="1"/>
</dbReference>
<dbReference type="CDD" id="cd00130">
    <property type="entry name" value="PAS"/>
    <property type="match status" value="1"/>
</dbReference>
<dbReference type="Pfam" id="PF00990">
    <property type="entry name" value="GGDEF"/>
    <property type="match status" value="1"/>
</dbReference>
<keyword evidence="5 8" id="KW-1133">Transmembrane helix</keyword>
<dbReference type="EMBL" id="FSRU01000001">
    <property type="protein sequence ID" value="SIO08576.1"/>
    <property type="molecule type" value="Genomic_DNA"/>
</dbReference>
<keyword evidence="13" id="KW-1185">Reference proteome</keyword>
<feature type="transmembrane region" description="Helical" evidence="8">
    <location>
        <begin position="283"/>
        <end position="302"/>
    </location>
</feature>
<keyword evidence="6 8" id="KW-0472">Membrane</keyword>
<dbReference type="NCBIfam" id="TIGR00254">
    <property type="entry name" value="GGDEF"/>
    <property type="match status" value="1"/>
</dbReference>
<dbReference type="CDD" id="cd01949">
    <property type="entry name" value="GGDEF"/>
    <property type="match status" value="1"/>
</dbReference>
<dbReference type="GO" id="GO:0052621">
    <property type="term" value="F:diguanylate cyclase activity"/>
    <property type="evidence" value="ECO:0007669"/>
    <property type="project" value="UniProtKB-EC"/>
</dbReference>
<dbReference type="SMART" id="SM00086">
    <property type="entry name" value="PAC"/>
    <property type="match status" value="1"/>
</dbReference>
<feature type="domain" description="PAC" evidence="10">
    <location>
        <begin position="390"/>
        <end position="443"/>
    </location>
</feature>
<evidence type="ECO:0000259" key="10">
    <source>
        <dbReference type="PROSITE" id="PS50113"/>
    </source>
</evidence>
<dbReference type="PANTHER" id="PTHR45138">
    <property type="entry name" value="REGULATORY COMPONENTS OF SENSORY TRANSDUCTION SYSTEM"/>
    <property type="match status" value="1"/>
</dbReference>
<dbReference type="InterPro" id="IPR007895">
    <property type="entry name" value="MASE1"/>
</dbReference>
<evidence type="ECO:0000256" key="7">
    <source>
        <dbReference type="ARBA" id="ARBA00034247"/>
    </source>
</evidence>
<dbReference type="InterPro" id="IPR050469">
    <property type="entry name" value="Diguanylate_Cyclase"/>
</dbReference>
<sequence length="629" mass="68417">MGQRAEGPTGEPRVFLEGVRPQRVVSTRWSVLLAFVVTTLTCLLSGALKSMAGEIAAIWLTNAVLLGQMMVVAPRQRYWVLAGGIAGNLAANLISESLAVSLSYTLADTLEVLIAFSFAPRLSTVADLLRPKALLRFLAGGVILAPLLSGLLATTLLRSQLSGHLLPNLANWFVSDALSLVIFTPAAVVFWNGEAADLLRADRRLKTLALLLLVCAVTAGVFSQSRFPLLYWALLPIVLLAFQVDLAGVMVGLLLCLAIAVSFTMRGIGPLWIFPYEDMEARIFSLQLFLFAALCIALPISATQVSRGRLVGLLREGERRYRILAENATDIVMSVTLEGRLTYVSPRAQTVMRRNPDELIGAYLPDLVIADDRDALATAIENLAIGASEISQVSRFRRPDGQILWLETYLRPVIDPFSGQPEALTATTRDITVRKAAEQRLADERIELQGLAFRDGLTGLFNRRHFDLELANQWRQVAEGDGAGFTAVVMIDIDAYKSYNDHYGHQRGDDCLRTIAQTIALSARRPTDIVARYGGEEFALILKETDLHGARVVAERIRRAVEGLQVPHHASDVGMVTVSLGVAARQPREGGGAASLVAAADRALYEAKRRGRNQTFVAEDGDAGPGSRA</sequence>
<evidence type="ECO:0000313" key="12">
    <source>
        <dbReference type="EMBL" id="SIO08576.1"/>
    </source>
</evidence>